<evidence type="ECO:0000256" key="1">
    <source>
        <dbReference type="SAM" id="SignalP"/>
    </source>
</evidence>
<name>A0A172WJX1_STUST</name>
<accession>A0A172WJX1</accession>
<keyword evidence="1" id="KW-0732">Signal</keyword>
<feature type="signal peptide" evidence="1">
    <location>
        <begin position="1"/>
        <end position="22"/>
    </location>
</feature>
<dbReference type="OrthoDB" id="6925914at2"/>
<reference evidence="2 3" key="1">
    <citation type="submission" date="2016-05" db="EMBL/GenBank/DDBJ databases">
        <title>Genome sequence of Pseudomonas stutzeri 273 and identification of the exopolysaccharide biosynthesis locus.</title>
        <authorList>
            <person name="Wu S."/>
            <person name="Sun C."/>
        </authorList>
    </citation>
    <scope>NUCLEOTIDE SEQUENCE [LARGE SCALE GENOMIC DNA]</scope>
    <source>
        <strain evidence="2 3">273</strain>
    </source>
</reference>
<protein>
    <recommendedName>
        <fullName evidence="4">PepSY domain-containing protein</fullName>
    </recommendedName>
</protein>
<feature type="chain" id="PRO_5008002623" description="PepSY domain-containing protein" evidence="1">
    <location>
        <begin position="23"/>
        <end position="105"/>
    </location>
</feature>
<evidence type="ECO:0000313" key="3">
    <source>
        <dbReference type="Proteomes" id="UP000077787"/>
    </source>
</evidence>
<sequence>MKSTTKLIASVVLTAASSLAIAEGGSDRTLKRLDEATEAKPTLKAILKEGEVLSVGPVGAAGTTGMIQTYSTNGNVQPYEIKIKMPDGKIQTVEFLSAPVGVNNG</sequence>
<proteinExistence type="predicted"/>
<organism evidence="2 3">
    <name type="scientific">Stutzerimonas stutzeri</name>
    <name type="common">Pseudomonas stutzeri</name>
    <dbReference type="NCBI Taxonomy" id="316"/>
    <lineage>
        <taxon>Bacteria</taxon>
        <taxon>Pseudomonadati</taxon>
        <taxon>Pseudomonadota</taxon>
        <taxon>Gammaproteobacteria</taxon>
        <taxon>Pseudomonadales</taxon>
        <taxon>Pseudomonadaceae</taxon>
        <taxon>Stutzerimonas</taxon>
    </lineage>
</organism>
<evidence type="ECO:0000313" key="2">
    <source>
        <dbReference type="EMBL" id="ANF23763.1"/>
    </source>
</evidence>
<dbReference type="NCBIfam" id="NF041599">
    <property type="entry name" value="reg_PtrA_PA2808"/>
    <property type="match status" value="1"/>
</dbReference>
<evidence type="ECO:0008006" key="4">
    <source>
        <dbReference type="Google" id="ProtNLM"/>
    </source>
</evidence>
<dbReference type="Proteomes" id="UP000077787">
    <property type="component" value="Chromosome"/>
</dbReference>
<dbReference type="RefSeq" id="WP_064480304.1">
    <property type="nucleotide sequence ID" value="NZ_CP015641.1"/>
</dbReference>
<dbReference type="AlphaFoldDB" id="A0A172WJX1"/>
<gene>
    <name evidence="2" type="ORF">PS273GM_00690</name>
</gene>
<dbReference type="EMBL" id="CP015641">
    <property type="protein sequence ID" value="ANF23763.1"/>
    <property type="molecule type" value="Genomic_DNA"/>
</dbReference>